<keyword evidence="2" id="KW-0547">Nucleotide-binding</keyword>
<sequence>MRKTFVLDTNVLIYDPGAICKFFGNDVKIPLIVIEELDGMKKARDERGYKAREAIRILDHLKHVGEGDLRTGLKVENDITVQIVMDAQIKEFGFVGLTIKDNVIIATALHLKEKEKKNKVVFVSKDLAARVKAEALGLEAEDYESLKVAFDNLHSGVHNIELSKPDIDLFVKEGSLPFENKECYPNDYFVMRSPGEGPDVIGKYDAEKGRLLSLLKSAQNLWGITPLNVEQCCALDLLLRDDINLVTLVGHAGTGKTLLALAAALRKVFDEGVYTRVLVSRPIVPLGKDIGYLPGTKDEKLRHWMQPIFDNLEFLCDSTGDEPSETLQWIFDSNKIEMEAVTYIRGRSLPKAYIIIDEAQNLTPHEVKTVISRAGKATKVVLTGDPTQIDNPYLDPDSNGLTFTVDRFKEEKLFGHITMRITERSPLAALAAELM</sequence>
<dbReference type="PANTHER" id="PTHR30473:SF2">
    <property type="entry name" value="PIN DOMAIN-CONTAINING PROTEIN"/>
    <property type="match status" value="1"/>
</dbReference>
<evidence type="ECO:0000313" key="6">
    <source>
        <dbReference type="EMBL" id="MBN4067226.1"/>
    </source>
</evidence>
<accession>A0ABS3AR60</accession>
<dbReference type="CDD" id="cd09883">
    <property type="entry name" value="PIN_VapC_PhoHL-ATPase"/>
    <property type="match status" value="1"/>
</dbReference>
<dbReference type="InterPro" id="IPR051451">
    <property type="entry name" value="PhoH2-like"/>
</dbReference>
<dbReference type="SMART" id="SM00670">
    <property type="entry name" value="PINc"/>
    <property type="match status" value="1"/>
</dbReference>
<dbReference type="SUPFAM" id="SSF52540">
    <property type="entry name" value="P-loop containing nucleoside triphosphate hydrolases"/>
    <property type="match status" value="1"/>
</dbReference>
<reference evidence="6 7" key="1">
    <citation type="submission" date="2021-02" db="EMBL/GenBank/DDBJ databases">
        <title>Activity-based single-cell genomes from oceanic crustal fluid captures similar information to metagenomic and metatranscriptomic surveys with orders of magnitude less sampling.</title>
        <authorList>
            <person name="D'Angelo T.S."/>
            <person name="Orcutt B.N."/>
        </authorList>
    </citation>
    <scope>NUCLEOTIDE SEQUENCE [LARGE SCALE GENOMIC DNA]</scope>
    <source>
        <strain evidence="6">AH-315-G07</strain>
    </source>
</reference>
<evidence type="ECO:0000256" key="4">
    <source>
        <dbReference type="ARBA" id="ARBA00046345"/>
    </source>
</evidence>
<dbReference type="Pfam" id="PF02562">
    <property type="entry name" value="PhoH"/>
    <property type="match status" value="1"/>
</dbReference>
<proteinExistence type="inferred from homology"/>
<protein>
    <submittedName>
        <fullName evidence="6">PhoH family protein</fullName>
    </submittedName>
</protein>
<dbReference type="Gene3D" id="3.40.50.300">
    <property type="entry name" value="P-loop containing nucleotide triphosphate hydrolases"/>
    <property type="match status" value="1"/>
</dbReference>
<name>A0ABS3AR60_9BACT</name>
<evidence type="ECO:0000313" key="7">
    <source>
        <dbReference type="Proteomes" id="UP000722121"/>
    </source>
</evidence>
<keyword evidence="3" id="KW-0067">ATP-binding</keyword>
<organism evidence="6 7">
    <name type="scientific">Simkania negevensis</name>
    <dbReference type="NCBI Taxonomy" id="83561"/>
    <lineage>
        <taxon>Bacteria</taxon>
        <taxon>Pseudomonadati</taxon>
        <taxon>Chlamydiota</taxon>
        <taxon>Chlamydiia</taxon>
        <taxon>Parachlamydiales</taxon>
        <taxon>Simkaniaceae</taxon>
        <taxon>Simkania</taxon>
    </lineage>
</organism>
<dbReference type="SUPFAM" id="SSF88723">
    <property type="entry name" value="PIN domain-like"/>
    <property type="match status" value="1"/>
</dbReference>
<evidence type="ECO:0000259" key="5">
    <source>
        <dbReference type="SMART" id="SM00670"/>
    </source>
</evidence>
<dbReference type="InterPro" id="IPR029060">
    <property type="entry name" value="PIN-like_dom_sf"/>
</dbReference>
<evidence type="ECO:0000256" key="3">
    <source>
        <dbReference type="ARBA" id="ARBA00022840"/>
    </source>
</evidence>
<evidence type="ECO:0000256" key="1">
    <source>
        <dbReference type="ARBA" id="ARBA00010393"/>
    </source>
</evidence>
<gene>
    <name evidence="6" type="ORF">JYU14_03990</name>
</gene>
<dbReference type="InterPro" id="IPR027417">
    <property type="entry name" value="P-loop_NTPase"/>
</dbReference>
<dbReference type="Proteomes" id="UP000722121">
    <property type="component" value="Unassembled WGS sequence"/>
</dbReference>
<dbReference type="InterPro" id="IPR003714">
    <property type="entry name" value="PhoH"/>
</dbReference>
<dbReference type="InterPro" id="IPR002716">
    <property type="entry name" value="PIN_dom"/>
</dbReference>
<dbReference type="Gene3D" id="3.40.50.1010">
    <property type="entry name" value="5'-nuclease"/>
    <property type="match status" value="1"/>
</dbReference>
<comment type="similarity">
    <text evidence="4">In the N-terminal section; belongs to the PINc/VapC protein family.</text>
</comment>
<dbReference type="PANTHER" id="PTHR30473">
    <property type="entry name" value="PROTEIN PHOH"/>
    <property type="match status" value="1"/>
</dbReference>
<feature type="domain" description="PIN" evidence="5">
    <location>
        <begin position="3"/>
        <end position="131"/>
    </location>
</feature>
<keyword evidence="7" id="KW-1185">Reference proteome</keyword>
<dbReference type="Pfam" id="PF13638">
    <property type="entry name" value="PIN_4"/>
    <property type="match status" value="1"/>
</dbReference>
<dbReference type="EMBL" id="JAFITR010000087">
    <property type="protein sequence ID" value="MBN4067226.1"/>
    <property type="molecule type" value="Genomic_DNA"/>
</dbReference>
<comment type="similarity">
    <text evidence="1">Belongs to the PhoH family.</text>
</comment>
<evidence type="ECO:0000256" key="2">
    <source>
        <dbReference type="ARBA" id="ARBA00022741"/>
    </source>
</evidence>
<comment type="caution">
    <text evidence="6">The sequence shown here is derived from an EMBL/GenBank/DDBJ whole genome shotgun (WGS) entry which is preliminary data.</text>
</comment>